<name>A0A1C3YL84_GIBZE</name>
<feature type="region of interest" description="Disordered" evidence="1">
    <location>
        <begin position="87"/>
        <end position="111"/>
    </location>
</feature>
<feature type="region of interest" description="Disordered" evidence="1">
    <location>
        <begin position="447"/>
        <end position="467"/>
    </location>
</feature>
<dbReference type="AlphaFoldDB" id="A0A1C3YL84"/>
<accession>A0A1C3YL84</accession>
<protein>
    <submittedName>
        <fullName evidence="2">Chromosome 4, complete genome</fullName>
    </submittedName>
</protein>
<evidence type="ECO:0000313" key="3">
    <source>
        <dbReference type="Proteomes" id="UP000070720"/>
    </source>
</evidence>
<feature type="compositionally biased region" description="Low complexity" evidence="1">
    <location>
        <begin position="270"/>
        <end position="281"/>
    </location>
</feature>
<feature type="region of interest" description="Disordered" evidence="1">
    <location>
        <begin position="380"/>
        <end position="403"/>
    </location>
</feature>
<evidence type="ECO:0000256" key="1">
    <source>
        <dbReference type="SAM" id="MobiDB-lite"/>
    </source>
</evidence>
<organism evidence="2 3">
    <name type="scientific">Gibberella zeae (strain ATCC MYA-4620 / CBS 123657 / FGSC 9075 / NRRL 31084 / PH-1)</name>
    <name type="common">Wheat head blight fungus</name>
    <name type="synonym">Fusarium graminearum</name>
    <dbReference type="NCBI Taxonomy" id="229533"/>
    <lineage>
        <taxon>Eukaryota</taxon>
        <taxon>Fungi</taxon>
        <taxon>Dikarya</taxon>
        <taxon>Ascomycota</taxon>
        <taxon>Pezizomycotina</taxon>
        <taxon>Sordariomycetes</taxon>
        <taxon>Hypocreomycetidae</taxon>
        <taxon>Hypocreales</taxon>
        <taxon>Nectriaceae</taxon>
        <taxon>Fusarium</taxon>
    </lineage>
</organism>
<feature type="compositionally biased region" description="Pro residues" evidence="1">
    <location>
        <begin position="282"/>
        <end position="294"/>
    </location>
</feature>
<dbReference type="VEuPathDB" id="FungiDB:FGRAMPH1_01G25389"/>
<sequence length="467" mass="51449">MVCYDMVGKSSDKPLWRPLAHKFSTLILRRRPSKRNALVDDEKAQETPANFKPLEVRSNVLEGLHVPNSWLVESPSANSHDKLTLPAINLSESQRSPRSRGFGLSKDSSSRPFSIGDISGLLKTESDRASALATLTAADSEPKEERSVLDRGRPVEPRHLIHQPVRGGKPNRKSLPLELMFTAPVYNEGQTSNTTNEDSATKIDVASPSSFHESSPWTAEHRRRSTIRIVSRSPTRADETKIDTTSMTTTTTTDEPEPRRSQSITRKPVAKAPSTTTSTTPAPAPAPAPVPAPIRTPSVNTNNDGPSYSTSVTRLKAKQPSKLSDRLSWIKNLEEKNNDRPNKDLAQLPKRAGTVSDKLAMFERKNMSGTANKQHLLAPTRTYSSSHSSTHSSSYNSARGRESIFSTDSNANVSSTRTSIDTTHRTSSVMSYYDDTFRQKLESLVGQEAAAAAEEEETEETKVEEKE</sequence>
<evidence type="ECO:0000313" key="2">
    <source>
        <dbReference type="EMBL" id="SCB65300.1"/>
    </source>
</evidence>
<feature type="compositionally biased region" description="Polar residues" evidence="1">
    <location>
        <begin position="297"/>
        <end position="313"/>
    </location>
</feature>
<dbReference type="eggNOG" id="ENOG502R69C">
    <property type="taxonomic scope" value="Eukaryota"/>
</dbReference>
<keyword evidence="3" id="KW-1185">Reference proteome</keyword>
<reference evidence="3" key="1">
    <citation type="journal article" date="2007" name="Science">
        <title>The Fusarium graminearum genome reveals a link between localized polymorphism and pathogen specialization.</title>
        <authorList>
            <person name="Cuomo C.A."/>
            <person name="Gueldener U."/>
            <person name="Xu J.-R."/>
            <person name="Trail F."/>
            <person name="Turgeon B.G."/>
            <person name="Di Pietro A."/>
            <person name="Walton J.D."/>
            <person name="Ma L.-J."/>
            <person name="Baker S.E."/>
            <person name="Rep M."/>
            <person name="Adam G."/>
            <person name="Antoniw J."/>
            <person name="Baldwin T."/>
            <person name="Calvo S.E."/>
            <person name="Chang Y.-L."/>
            <person name="DeCaprio D."/>
            <person name="Gale L.R."/>
            <person name="Gnerre S."/>
            <person name="Goswami R.S."/>
            <person name="Hammond-Kosack K."/>
            <person name="Harris L.J."/>
            <person name="Hilburn K."/>
            <person name="Kennell J.C."/>
            <person name="Kroken S."/>
            <person name="Magnuson J.K."/>
            <person name="Mannhaupt G."/>
            <person name="Mauceli E.W."/>
            <person name="Mewes H.-W."/>
            <person name="Mitterbauer R."/>
            <person name="Muehlbauer G."/>
            <person name="Muensterkoetter M."/>
            <person name="Nelson D."/>
            <person name="O'Donnell K."/>
            <person name="Ouellet T."/>
            <person name="Qi W."/>
            <person name="Quesneville H."/>
            <person name="Roncero M.I.G."/>
            <person name="Seong K.-Y."/>
            <person name="Tetko I.V."/>
            <person name="Urban M."/>
            <person name="Waalwijk C."/>
            <person name="Ward T.J."/>
            <person name="Yao J."/>
            <person name="Birren B.W."/>
            <person name="Kistler H.C."/>
        </authorList>
    </citation>
    <scope>NUCLEOTIDE SEQUENCE [LARGE SCALE GENOMIC DNA]</scope>
    <source>
        <strain evidence="3">ATCC MYA-4620 / CBS 123657 / FGSC 9075 / NRRL 31084 / PH-1</strain>
    </source>
</reference>
<reference evidence="2 3" key="3">
    <citation type="journal article" date="2015" name="BMC Genomics">
        <title>The completed genome sequence of the pathogenic ascomycete fungus Fusarium graminearum.</title>
        <authorList>
            <person name="King R."/>
            <person name="Urban M."/>
            <person name="Hammond-Kosack M.C."/>
            <person name="Hassani-Pak K."/>
            <person name="Hammond-Kosack K.E."/>
        </authorList>
    </citation>
    <scope>NUCLEOTIDE SEQUENCE [LARGE SCALE GENOMIC DNA]</scope>
    <source>
        <strain evidence="3">ATCC MYA-4620 / CBS 123657 / FGSC 9075 / NRRL 31084 / PH-1</strain>
    </source>
</reference>
<feature type="compositionally biased region" description="Low complexity" evidence="1">
    <location>
        <begin position="382"/>
        <end position="395"/>
    </location>
</feature>
<proteinExistence type="predicted"/>
<dbReference type="Proteomes" id="UP000070720">
    <property type="component" value="Chromosome 4"/>
</dbReference>
<dbReference type="InParanoid" id="A0A1C3YL84"/>
<dbReference type="EMBL" id="HG970335">
    <property type="protein sequence ID" value="SCB65300.1"/>
    <property type="molecule type" value="Genomic_DNA"/>
</dbReference>
<feature type="compositionally biased region" description="Polar residues" evidence="1">
    <location>
        <begin position="207"/>
        <end position="217"/>
    </location>
</feature>
<gene>
    <name evidence="2" type="ORF">FGRAMPH1_01T25389</name>
</gene>
<feature type="region of interest" description="Disordered" evidence="1">
    <location>
        <begin position="206"/>
        <end position="323"/>
    </location>
</feature>
<feature type="compositionally biased region" description="Low complexity" evidence="1">
    <location>
        <begin position="244"/>
        <end position="253"/>
    </location>
</feature>
<reference evidence="3" key="2">
    <citation type="journal article" date="2010" name="Nature">
        <title>Comparative genomics reveals mobile pathogenicity chromosomes in Fusarium.</title>
        <authorList>
            <person name="Ma L.J."/>
            <person name="van der Does H.C."/>
            <person name="Borkovich K.A."/>
            <person name="Coleman J.J."/>
            <person name="Daboussi M.J."/>
            <person name="Di Pietro A."/>
            <person name="Dufresne M."/>
            <person name="Freitag M."/>
            <person name="Grabherr M."/>
            <person name="Henrissat B."/>
            <person name="Houterman P.M."/>
            <person name="Kang S."/>
            <person name="Shim W.B."/>
            <person name="Woloshuk C."/>
            <person name="Xie X."/>
            <person name="Xu J.R."/>
            <person name="Antoniw J."/>
            <person name="Baker S.E."/>
            <person name="Bluhm B.H."/>
            <person name="Breakspear A."/>
            <person name="Brown D.W."/>
            <person name="Butchko R.A."/>
            <person name="Chapman S."/>
            <person name="Coulson R."/>
            <person name="Coutinho P.M."/>
            <person name="Danchin E.G."/>
            <person name="Diener A."/>
            <person name="Gale L.R."/>
            <person name="Gardiner D.M."/>
            <person name="Goff S."/>
            <person name="Hammond-Kosack K.E."/>
            <person name="Hilburn K."/>
            <person name="Hua-Van A."/>
            <person name="Jonkers W."/>
            <person name="Kazan K."/>
            <person name="Kodira C.D."/>
            <person name="Koehrsen M."/>
            <person name="Kumar L."/>
            <person name="Lee Y.H."/>
            <person name="Li L."/>
            <person name="Manners J.M."/>
            <person name="Miranda-Saavedra D."/>
            <person name="Mukherjee M."/>
            <person name="Park G."/>
            <person name="Park J."/>
            <person name="Park S.Y."/>
            <person name="Proctor R.H."/>
            <person name="Regev A."/>
            <person name="Ruiz-Roldan M.C."/>
            <person name="Sain D."/>
            <person name="Sakthikumar S."/>
            <person name="Sykes S."/>
            <person name="Schwartz D.C."/>
            <person name="Turgeon B.G."/>
            <person name="Wapinski I."/>
            <person name="Yoder O."/>
            <person name="Young S."/>
            <person name="Zeng Q."/>
            <person name="Zhou S."/>
            <person name="Galagan J."/>
            <person name="Cuomo C.A."/>
            <person name="Kistler H.C."/>
            <person name="Rep M."/>
        </authorList>
    </citation>
    <scope>GENOME REANNOTATION</scope>
    <source>
        <strain evidence="3">ATCC MYA-4620 / CBS 123657 / FGSC 9075 / NRRL 31084 / PH-1</strain>
    </source>
</reference>